<evidence type="ECO:0000313" key="2">
    <source>
        <dbReference type="EMBL" id="PWK48475.1"/>
    </source>
</evidence>
<dbReference type="Proteomes" id="UP000245790">
    <property type="component" value="Unassembled WGS sequence"/>
</dbReference>
<name>A0A316FK10_9GAMM</name>
<dbReference type="InterPro" id="IPR005302">
    <property type="entry name" value="MoCF_Sase_C"/>
</dbReference>
<dbReference type="InterPro" id="IPR011037">
    <property type="entry name" value="Pyrv_Knase-like_insert_dom_sf"/>
</dbReference>
<dbReference type="EMBL" id="QGGU01000009">
    <property type="protein sequence ID" value="PWK48475.1"/>
    <property type="molecule type" value="Genomic_DNA"/>
</dbReference>
<dbReference type="PANTHER" id="PTHR14237:SF19">
    <property type="entry name" value="MITOCHONDRIAL AMIDOXIME REDUCING COMPONENT 1"/>
    <property type="match status" value="1"/>
</dbReference>
<feature type="domain" description="MOSC" evidence="1">
    <location>
        <begin position="136"/>
        <end position="281"/>
    </location>
</feature>
<comment type="caution">
    <text evidence="2">The sequence shown here is derived from an EMBL/GenBank/DDBJ whole genome shotgun (WGS) entry which is preliminary data.</text>
</comment>
<keyword evidence="3" id="KW-1185">Reference proteome</keyword>
<dbReference type="PANTHER" id="PTHR14237">
    <property type="entry name" value="MOLYBDOPTERIN COFACTOR SULFURASE MOSC"/>
    <property type="match status" value="1"/>
</dbReference>
<dbReference type="Pfam" id="PF03473">
    <property type="entry name" value="MOSC"/>
    <property type="match status" value="1"/>
</dbReference>
<dbReference type="SUPFAM" id="SSF50800">
    <property type="entry name" value="PK beta-barrel domain-like"/>
    <property type="match status" value="1"/>
</dbReference>
<sequence>MDKVIRLNQLFIYPVKSLKGIELDESVVTEKGLLHDRHWMIVNPKGMFITQRQFPQMALLSTHINNDYLVIANQQSGQSIEVPLVPTKPLPKCEATVWKNKCQVLQECDDVGRWLTEQLKTPWPVRLVRMAEGFTRQVDQSEKFGVGDHFVETQFADGFPFLIANQASLDELNRHLEMPVPMNRFRPNMVIEGLEPFEEHRIKSLVNESIRFDLRYPCERCIVTTVDQKLGTKHPLQEPLKTLIKLNPMPNNNNAAAFAENATVVIKNNHPLKRGEQFYFT</sequence>
<evidence type="ECO:0000259" key="1">
    <source>
        <dbReference type="PROSITE" id="PS51340"/>
    </source>
</evidence>
<dbReference type="InterPro" id="IPR005303">
    <property type="entry name" value="MOCOS_middle"/>
</dbReference>
<protein>
    <recommendedName>
        <fullName evidence="1">MOSC domain-containing protein</fullName>
    </recommendedName>
</protein>
<reference evidence="2 3" key="1">
    <citation type="submission" date="2018-05" db="EMBL/GenBank/DDBJ databases">
        <title>Genomic Encyclopedia of Type Strains, Phase IV (KMG-IV): sequencing the most valuable type-strain genomes for metagenomic binning, comparative biology and taxonomic classification.</title>
        <authorList>
            <person name="Goeker M."/>
        </authorList>
    </citation>
    <scope>NUCLEOTIDE SEQUENCE [LARGE SCALE GENOMIC DNA]</scope>
    <source>
        <strain evidence="2 3">DSM 25350</strain>
    </source>
</reference>
<dbReference type="AlphaFoldDB" id="A0A316FK10"/>
<dbReference type="GO" id="GO:0030151">
    <property type="term" value="F:molybdenum ion binding"/>
    <property type="evidence" value="ECO:0007669"/>
    <property type="project" value="InterPro"/>
</dbReference>
<organism evidence="2 3">
    <name type="scientific">Pleionea mediterranea</name>
    <dbReference type="NCBI Taxonomy" id="523701"/>
    <lineage>
        <taxon>Bacteria</taxon>
        <taxon>Pseudomonadati</taxon>
        <taxon>Pseudomonadota</taxon>
        <taxon>Gammaproteobacteria</taxon>
        <taxon>Oceanospirillales</taxon>
        <taxon>Pleioneaceae</taxon>
        <taxon>Pleionea</taxon>
    </lineage>
</organism>
<dbReference type="OrthoDB" id="581532at2"/>
<accession>A0A316FK10</accession>
<dbReference type="GO" id="GO:0003824">
    <property type="term" value="F:catalytic activity"/>
    <property type="evidence" value="ECO:0007669"/>
    <property type="project" value="InterPro"/>
</dbReference>
<dbReference type="GO" id="GO:0030170">
    <property type="term" value="F:pyridoxal phosphate binding"/>
    <property type="evidence" value="ECO:0007669"/>
    <property type="project" value="InterPro"/>
</dbReference>
<dbReference type="PROSITE" id="PS51340">
    <property type="entry name" value="MOSC"/>
    <property type="match status" value="1"/>
</dbReference>
<dbReference type="Pfam" id="PF03476">
    <property type="entry name" value="MOSC_N"/>
    <property type="match status" value="1"/>
</dbReference>
<gene>
    <name evidence="2" type="ORF">C8D97_10924</name>
</gene>
<proteinExistence type="predicted"/>
<dbReference type="SUPFAM" id="SSF141673">
    <property type="entry name" value="MOSC N-terminal domain-like"/>
    <property type="match status" value="1"/>
</dbReference>
<evidence type="ECO:0000313" key="3">
    <source>
        <dbReference type="Proteomes" id="UP000245790"/>
    </source>
</evidence>